<gene>
    <name evidence="1" type="ORF">KMW28_24715</name>
</gene>
<keyword evidence="2" id="KW-1185">Reference proteome</keyword>
<sequence>MIGAIEWLNGEIVVGNNHFNINEIKEIRLDYRNYNVLNAFPRIVSELVVENKDNVSLYAGRGGCRLEKIYSTLSLKLNTGGIHQFGFYIDSKDKLAKLQSLISWVYVNQINFKEYTDSKRSYFLKNDLMYEEIQMIKEKHHLESWI</sequence>
<dbReference type="KEGG" id="fya:KMW28_24715"/>
<protein>
    <submittedName>
        <fullName evidence="1">Uncharacterized protein</fullName>
    </submittedName>
</protein>
<dbReference type="RefSeq" id="WP_183363942.1">
    <property type="nucleotide sequence ID" value="NZ_CP076133.1"/>
</dbReference>
<proteinExistence type="predicted"/>
<dbReference type="AlphaFoldDB" id="A0AAX1NA57"/>
<evidence type="ECO:0000313" key="2">
    <source>
        <dbReference type="Proteomes" id="UP000678679"/>
    </source>
</evidence>
<reference evidence="1 2" key="1">
    <citation type="submission" date="2021-05" db="EMBL/GenBank/DDBJ databases">
        <title>Comparative genomic studies on the polysaccharide-degrading batcterial strains of the Flammeovirga genus.</title>
        <authorList>
            <person name="Zewei F."/>
            <person name="Zheng Z."/>
            <person name="Yu L."/>
            <person name="Ruyue G."/>
            <person name="Yanhong M."/>
            <person name="Yuanyuan C."/>
            <person name="Jingyan G."/>
            <person name="Wenjun H."/>
        </authorList>
    </citation>
    <scope>NUCLEOTIDE SEQUENCE [LARGE SCALE GENOMIC DNA]</scope>
    <source>
        <strain evidence="1 2">NBRC:100898</strain>
    </source>
</reference>
<dbReference type="EMBL" id="CP076133">
    <property type="protein sequence ID" value="QWG04097.1"/>
    <property type="molecule type" value="Genomic_DNA"/>
</dbReference>
<dbReference type="Proteomes" id="UP000678679">
    <property type="component" value="Chromosome 2"/>
</dbReference>
<evidence type="ECO:0000313" key="1">
    <source>
        <dbReference type="EMBL" id="QWG04097.1"/>
    </source>
</evidence>
<accession>A0AAX1NA57</accession>
<name>A0AAX1NA57_9BACT</name>
<organism evidence="1 2">
    <name type="scientific">Flammeovirga yaeyamensis</name>
    <dbReference type="NCBI Taxonomy" id="367791"/>
    <lineage>
        <taxon>Bacteria</taxon>
        <taxon>Pseudomonadati</taxon>
        <taxon>Bacteroidota</taxon>
        <taxon>Cytophagia</taxon>
        <taxon>Cytophagales</taxon>
        <taxon>Flammeovirgaceae</taxon>
        <taxon>Flammeovirga</taxon>
    </lineage>
</organism>